<dbReference type="CDD" id="cd04301">
    <property type="entry name" value="NAT_SF"/>
    <property type="match status" value="1"/>
</dbReference>
<dbReference type="GO" id="GO:0016747">
    <property type="term" value="F:acyltransferase activity, transferring groups other than amino-acyl groups"/>
    <property type="evidence" value="ECO:0007669"/>
    <property type="project" value="InterPro"/>
</dbReference>
<reference evidence="4" key="1">
    <citation type="submission" date="2024-05" db="EMBL/GenBank/DDBJ databases">
        <authorList>
            <person name="Yang L."/>
            <person name="Pan L."/>
        </authorList>
    </citation>
    <scope>NUCLEOTIDE SEQUENCE</scope>
    <source>
        <strain evidence="4">FCG-7</strain>
    </source>
</reference>
<evidence type="ECO:0000313" key="4">
    <source>
        <dbReference type="EMBL" id="XBM00955.1"/>
    </source>
</evidence>
<keyword evidence="2" id="KW-0012">Acyltransferase</keyword>
<dbReference type="KEGG" id="cmav:ABHF33_01335"/>
<dbReference type="Pfam" id="PF00583">
    <property type="entry name" value="Acetyltransf_1"/>
    <property type="match status" value="1"/>
</dbReference>
<protein>
    <submittedName>
        <fullName evidence="4">GNAT family N-acetyltransferase</fullName>
    </submittedName>
</protein>
<organism evidence="4">
    <name type="scientific">Chitinibacter mangrovi</name>
    <dbReference type="NCBI Taxonomy" id="3153927"/>
    <lineage>
        <taxon>Bacteria</taxon>
        <taxon>Pseudomonadati</taxon>
        <taxon>Pseudomonadota</taxon>
        <taxon>Betaproteobacteria</taxon>
        <taxon>Neisseriales</taxon>
        <taxon>Chitinibacteraceae</taxon>
        <taxon>Chitinibacter</taxon>
    </lineage>
</organism>
<gene>
    <name evidence="4" type="ORF">ABHF33_01335</name>
</gene>
<dbReference type="InterPro" id="IPR016181">
    <property type="entry name" value="Acyl_CoA_acyltransferase"/>
</dbReference>
<dbReference type="PROSITE" id="PS51186">
    <property type="entry name" value="GNAT"/>
    <property type="match status" value="1"/>
</dbReference>
<evidence type="ECO:0000256" key="2">
    <source>
        <dbReference type="ARBA" id="ARBA00023315"/>
    </source>
</evidence>
<dbReference type="RefSeq" id="WP_348945279.1">
    <property type="nucleotide sequence ID" value="NZ_CP157355.1"/>
</dbReference>
<accession>A0AAU7FA64</accession>
<evidence type="ECO:0000259" key="3">
    <source>
        <dbReference type="PROSITE" id="PS51186"/>
    </source>
</evidence>
<dbReference type="SUPFAM" id="SSF55729">
    <property type="entry name" value="Acyl-CoA N-acyltransferases (Nat)"/>
    <property type="match status" value="1"/>
</dbReference>
<dbReference type="EMBL" id="CP157355">
    <property type="protein sequence ID" value="XBM00955.1"/>
    <property type="molecule type" value="Genomic_DNA"/>
</dbReference>
<proteinExistence type="predicted"/>
<feature type="domain" description="N-acetyltransferase" evidence="3">
    <location>
        <begin position="2"/>
        <end position="139"/>
    </location>
</feature>
<sequence length="139" mass="15743">MLITRPANPEDAQAISQLMQQLGYEISPELMQSKIEFMTMSEMDAVFVAEITDQIVGVISIHALELFHACGKLGRITSLVVDKNMRQQGVGKLLFSTTESFFRAQNCVRIEVTSSDHRTDAHAFYQSLGFKIDQRRFIK</sequence>
<dbReference type="Gene3D" id="3.40.630.30">
    <property type="match status" value="1"/>
</dbReference>
<dbReference type="PANTHER" id="PTHR43877">
    <property type="entry name" value="AMINOALKYLPHOSPHONATE N-ACETYLTRANSFERASE-RELATED-RELATED"/>
    <property type="match status" value="1"/>
</dbReference>
<name>A0AAU7FA64_9NEIS</name>
<dbReference type="InterPro" id="IPR000182">
    <property type="entry name" value="GNAT_dom"/>
</dbReference>
<dbReference type="AlphaFoldDB" id="A0AAU7FA64"/>
<evidence type="ECO:0000256" key="1">
    <source>
        <dbReference type="ARBA" id="ARBA00022679"/>
    </source>
</evidence>
<dbReference type="InterPro" id="IPR050832">
    <property type="entry name" value="Bact_Acetyltransf"/>
</dbReference>
<keyword evidence="1" id="KW-0808">Transferase</keyword>